<feature type="transmembrane region" description="Helical" evidence="8">
    <location>
        <begin position="221"/>
        <end position="246"/>
    </location>
</feature>
<keyword evidence="6 8" id="KW-1133">Transmembrane helix</keyword>
<keyword evidence="10" id="KW-1185">Reference proteome</keyword>
<dbReference type="SUPFAM" id="SSF81345">
    <property type="entry name" value="ABC transporter involved in vitamin B12 uptake, BtuC"/>
    <property type="match status" value="1"/>
</dbReference>
<feature type="transmembrane region" description="Helical" evidence="8">
    <location>
        <begin position="82"/>
        <end position="99"/>
    </location>
</feature>
<dbReference type="KEGG" id="ckw:CKALI_03160"/>
<feature type="transmembrane region" description="Helical" evidence="8">
    <location>
        <begin position="105"/>
        <end position="124"/>
    </location>
</feature>
<evidence type="ECO:0000313" key="10">
    <source>
        <dbReference type="Proteomes" id="UP000427071"/>
    </source>
</evidence>
<dbReference type="Pfam" id="PF01032">
    <property type="entry name" value="FecCD"/>
    <property type="match status" value="1"/>
</dbReference>
<reference evidence="10" key="1">
    <citation type="submission" date="2019-11" db="EMBL/GenBank/DDBJ databases">
        <title>Complete genome sequence of Corynebacterium kalinowskii 1959, a novel Corynebacterium species isolated from soil of a small paddock in Vilsendorf, Germany.</title>
        <authorList>
            <person name="Schaffert L."/>
            <person name="Ruwe M."/>
            <person name="Milse J."/>
            <person name="Hanuschka K."/>
            <person name="Ortseifen V."/>
            <person name="Droste J."/>
            <person name="Brandt D."/>
            <person name="Schlueter L."/>
            <person name="Kutter Y."/>
            <person name="Vinke S."/>
            <person name="Viehoefer P."/>
            <person name="Jacob L."/>
            <person name="Luebke N.-C."/>
            <person name="Schulte-Berndt E."/>
            <person name="Hain C."/>
            <person name="Linder M."/>
            <person name="Schmidt P."/>
            <person name="Wollenschlaeger L."/>
            <person name="Luttermann T."/>
            <person name="Thieme E."/>
            <person name="Hassa J."/>
            <person name="Haak M."/>
            <person name="Wittchen M."/>
            <person name="Mentz A."/>
            <person name="Persicke M."/>
            <person name="Busche T."/>
            <person name="Ruckert C."/>
        </authorList>
    </citation>
    <scope>NUCLEOTIDE SEQUENCE [LARGE SCALE GENOMIC DNA]</scope>
    <source>
        <strain evidence="10">1959</strain>
    </source>
</reference>
<evidence type="ECO:0000313" key="9">
    <source>
        <dbReference type="EMBL" id="QGU01515.1"/>
    </source>
</evidence>
<dbReference type="Gene3D" id="1.10.3470.10">
    <property type="entry name" value="ABC transporter involved in vitamin B12 uptake, BtuC"/>
    <property type="match status" value="1"/>
</dbReference>
<dbReference type="RefSeq" id="WP_156191912.1">
    <property type="nucleotide sequence ID" value="NZ_CP046452.1"/>
</dbReference>
<protein>
    <submittedName>
        <fullName evidence="9">Siderophore transport system permease protein YfhA</fullName>
    </submittedName>
</protein>
<evidence type="ECO:0000256" key="7">
    <source>
        <dbReference type="ARBA" id="ARBA00023136"/>
    </source>
</evidence>
<dbReference type="AlphaFoldDB" id="A0A6B8VR68"/>
<dbReference type="InterPro" id="IPR037294">
    <property type="entry name" value="ABC_BtuC-like"/>
</dbReference>
<keyword evidence="5 8" id="KW-0812">Transmembrane</keyword>
<evidence type="ECO:0000256" key="2">
    <source>
        <dbReference type="ARBA" id="ARBA00007935"/>
    </source>
</evidence>
<dbReference type="EMBL" id="CP046452">
    <property type="protein sequence ID" value="QGU01515.1"/>
    <property type="molecule type" value="Genomic_DNA"/>
</dbReference>
<dbReference type="Proteomes" id="UP000427071">
    <property type="component" value="Chromosome"/>
</dbReference>
<comment type="subcellular location">
    <subcellularLocation>
        <location evidence="1">Cell membrane</location>
        <topology evidence="1">Multi-pass membrane protein</topology>
    </subcellularLocation>
</comment>
<keyword evidence="7 8" id="KW-0472">Membrane</keyword>
<feature type="transmembrane region" description="Helical" evidence="8">
    <location>
        <begin position="285"/>
        <end position="302"/>
    </location>
</feature>
<gene>
    <name evidence="9" type="primary">yfhA</name>
    <name evidence="9" type="ORF">CKALI_03160</name>
</gene>
<keyword evidence="3" id="KW-0813">Transport</keyword>
<evidence type="ECO:0000256" key="1">
    <source>
        <dbReference type="ARBA" id="ARBA00004651"/>
    </source>
</evidence>
<evidence type="ECO:0000256" key="3">
    <source>
        <dbReference type="ARBA" id="ARBA00022448"/>
    </source>
</evidence>
<dbReference type="PANTHER" id="PTHR30472">
    <property type="entry name" value="FERRIC ENTEROBACTIN TRANSPORT SYSTEM PERMEASE PROTEIN"/>
    <property type="match status" value="1"/>
</dbReference>
<dbReference type="InterPro" id="IPR000522">
    <property type="entry name" value="ABC_transptr_permease_BtuC"/>
</dbReference>
<feature type="transmembrane region" description="Helical" evidence="8">
    <location>
        <begin position="171"/>
        <end position="191"/>
    </location>
</feature>
<accession>A0A6B8VR68</accession>
<keyword evidence="4" id="KW-1003">Cell membrane</keyword>
<organism evidence="9 10">
    <name type="scientific">Corynebacterium kalinowskii</name>
    <dbReference type="NCBI Taxonomy" id="2675216"/>
    <lineage>
        <taxon>Bacteria</taxon>
        <taxon>Bacillati</taxon>
        <taxon>Actinomycetota</taxon>
        <taxon>Actinomycetes</taxon>
        <taxon>Mycobacteriales</taxon>
        <taxon>Corynebacteriaceae</taxon>
        <taxon>Corynebacterium</taxon>
    </lineage>
</organism>
<proteinExistence type="inferred from homology"/>
<sequence length="310" mass="31645">MIRVSLVGILAYFALLCLGAVPLAPLDVLAALTGGGSARAVQVVWDLRLPVAIVTAVVGASLATAGAWTSTLARNPLASPDMLGISGGAAVAVVAFPVSSFWERAGLALVGAVVCLLLLLVLGARRSVHQLILIGVALALFSQAAVSYLLLRADLMRATEAQVWLAGSTSFARWPVVVPLLLGLLPFLVLGLSQQRSLPILAHDDATAISLGVPVTRVRLLLVIAATGIVAVVVSVVGPLAFVALVAPQLARMMGGGVLLSAIWGATLLLVCAVVAVLLPVSAPVGLLTSAIGGVMLVYLVVSRRSSWSS</sequence>
<dbReference type="GO" id="GO:0033214">
    <property type="term" value="P:siderophore-iron import into cell"/>
    <property type="evidence" value="ECO:0007669"/>
    <property type="project" value="TreeGrafter"/>
</dbReference>
<evidence type="ECO:0000256" key="4">
    <source>
        <dbReference type="ARBA" id="ARBA00022475"/>
    </source>
</evidence>
<feature type="transmembrane region" description="Helical" evidence="8">
    <location>
        <begin position="49"/>
        <end position="70"/>
    </location>
</feature>
<feature type="transmembrane region" description="Helical" evidence="8">
    <location>
        <begin position="258"/>
        <end position="279"/>
    </location>
</feature>
<dbReference type="PANTHER" id="PTHR30472:SF25">
    <property type="entry name" value="ABC TRANSPORTER PERMEASE PROTEIN MJ0876-RELATED"/>
    <property type="match status" value="1"/>
</dbReference>
<feature type="transmembrane region" description="Helical" evidence="8">
    <location>
        <begin position="131"/>
        <end position="151"/>
    </location>
</feature>
<dbReference type="GO" id="GO:0022857">
    <property type="term" value="F:transmembrane transporter activity"/>
    <property type="evidence" value="ECO:0007669"/>
    <property type="project" value="InterPro"/>
</dbReference>
<evidence type="ECO:0000256" key="6">
    <source>
        <dbReference type="ARBA" id="ARBA00022989"/>
    </source>
</evidence>
<evidence type="ECO:0000256" key="5">
    <source>
        <dbReference type="ARBA" id="ARBA00022692"/>
    </source>
</evidence>
<evidence type="ECO:0000256" key="8">
    <source>
        <dbReference type="SAM" id="Phobius"/>
    </source>
</evidence>
<name>A0A6B8VR68_9CORY</name>
<comment type="similarity">
    <text evidence="2">Belongs to the binding-protein-dependent transport system permease family. FecCD subfamily.</text>
</comment>
<dbReference type="GO" id="GO:0005886">
    <property type="term" value="C:plasma membrane"/>
    <property type="evidence" value="ECO:0007669"/>
    <property type="project" value="UniProtKB-SubCell"/>
</dbReference>